<gene>
    <name evidence="2" type="ORF">C361_03887</name>
</gene>
<dbReference type="Proteomes" id="UP000199727">
    <property type="component" value="Unassembled WGS sequence"/>
</dbReference>
<sequence>MMGSPRSLVVVGYNPNSHLDSVRSLPVAERPQANKELLKVQHRSLWLSIQKHLNPLSYPLPEAVVRLWRCRCEDDSVVYCQMLQRAFKMPVCETLHDWLSAQRTEARSQAEGTSFGRVSDGNEEEDDLSLVDGFYDPESLLETFTQSQDLEPTSI</sequence>
<dbReference type="AlphaFoldDB" id="A0A854QAX4"/>
<evidence type="ECO:0000313" key="3">
    <source>
        <dbReference type="Proteomes" id="UP000199727"/>
    </source>
</evidence>
<protein>
    <submittedName>
        <fullName evidence="2">Uncharacterized protein</fullName>
    </submittedName>
</protein>
<reference evidence="2 3" key="1">
    <citation type="submission" date="2017-06" db="EMBL/GenBank/DDBJ databases">
        <title>Global population genomics of the pathogenic fungus Cryptococcus neoformans var. grubii.</title>
        <authorList>
            <person name="Cuomo C."/>
            <person name="Litvintseva A."/>
            <person name="Chen Y."/>
            <person name="Young S."/>
            <person name="Zeng Q."/>
            <person name="Chapman S."/>
            <person name="Gujja S."/>
            <person name="Saif S."/>
            <person name="Birren B."/>
        </authorList>
    </citation>
    <scope>NUCLEOTIDE SEQUENCE [LARGE SCALE GENOMIC DNA]</scope>
    <source>
        <strain evidence="2 3">Tu259-1</strain>
    </source>
</reference>
<name>A0A854QAX4_CRYNE</name>
<evidence type="ECO:0000256" key="1">
    <source>
        <dbReference type="SAM" id="MobiDB-lite"/>
    </source>
</evidence>
<evidence type="ECO:0000313" key="2">
    <source>
        <dbReference type="EMBL" id="OXG20175.1"/>
    </source>
</evidence>
<feature type="region of interest" description="Disordered" evidence="1">
    <location>
        <begin position="109"/>
        <end position="128"/>
    </location>
</feature>
<comment type="caution">
    <text evidence="2">The sequence shown here is derived from an EMBL/GenBank/DDBJ whole genome shotgun (WGS) entry which is preliminary data.</text>
</comment>
<accession>A0A854QAX4</accession>
<organism evidence="2 3">
    <name type="scientific">Cryptococcus neoformans Tu259-1</name>
    <dbReference type="NCBI Taxonomy" id="1230072"/>
    <lineage>
        <taxon>Eukaryota</taxon>
        <taxon>Fungi</taxon>
        <taxon>Dikarya</taxon>
        <taxon>Basidiomycota</taxon>
        <taxon>Agaricomycotina</taxon>
        <taxon>Tremellomycetes</taxon>
        <taxon>Tremellales</taxon>
        <taxon>Cryptococcaceae</taxon>
        <taxon>Cryptococcus</taxon>
        <taxon>Cryptococcus neoformans species complex</taxon>
    </lineage>
</organism>
<dbReference type="EMBL" id="AMKT01000048">
    <property type="protein sequence ID" value="OXG20175.1"/>
    <property type="molecule type" value="Genomic_DNA"/>
</dbReference>
<proteinExistence type="predicted"/>